<proteinExistence type="predicted"/>
<evidence type="ECO:0000256" key="1">
    <source>
        <dbReference type="SAM" id="MobiDB-lite"/>
    </source>
</evidence>
<keyword evidence="2" id="KW-0812">Transmembrane</keyword>
<dbReference type="EMBL" id="AF462369">
    <property type="protein sequence ID" value="AAL76960.1"/>
    <property type="molecule type" value="Genomic_DNA"/>
</dbReference>
<sequence>MPQLDIVHIFLAYLWTWLTLTLIALKIKTFTMTTKPKNSHDYRPNLATPTPPWT</sequence>
<dbReference type="AlphaFoldDB" id="Q8SKH4"/>
<feature type="region of interest" description="Disordered" evidence="1">
    <location>
        <begin position="35"/>
        <end position="54"/>
    </location>
</feature>
<name>Q8SKH4_CROVI</name>
<keyword evidence="3" id="KW-0496">Mitochondrion</keyword>
<organism evidence="3">
    <name type="scientific">Crotalus viridis</name>
    <name type="common">Western rattlesnake</name>
    <dbReference type="NCBI Taxonomy" id="8739"/>
    <lineage>
        <taxon>Eukaryota</taxon>
        <taxon>Metazoa</taxon>
        <taxon>Chordata</taxon>
        <taxon>Craniata</taxon>
        <taxon>Vertebrata</taxon>
        <taxon>Euteleostomi</taxon>
        <taxon>Lepidosauria</taxon>
        <taxon>Squamata</taxon>
        <taxon>Bifurcata</taxon>
        <taxon>Unidentata</taxon>
        <taxon>Episquamata</taxon>
        <taxon>Toxicofera</taxon>
        <taxon>Serpentes</taxon>
        <taxon>Colubroidea</taxon>
        <taxon>Viperidae</taxon>
        <taxon>Crotalinae</taxon>
        <taxon>Crotalus</taxon>
    </lineage>
</organism>
<keyword evidence="2" id="KW-1133">Transmembrane helix</keyword>
<accession>Q8SKH4</accession>
<reference evidence="3" key="1">
    <citation type="submission" date="2001-12" db="EMBL/GenBank/DDBJ databases">
        <authorList>
            <person name="Douglas M.E."/>
            <person name="Douglas M.R."/>
            <person name="Schuett G.W."/>
            <person name="Porras L.W."/>
            <person name="Holycross A.T."/>
        </authorList>
    </citation>
    <scope>NUCLEOTIDE SEQUENCE</scope>
</reference>
<keyword evidence="2" id="KW-0472">Membrane</keyword>
<protein>
    <submittedName>
        <fullName evidence="3">ATPase subunit 8</fullName>
    </submittedName>
</protein>
<evidence type="ECO:0000256" key="2">
    <source>
        <dbReference type="SAM" id="Phobius"/>
    </source>
</evidence>
<feature type="transmembrane region" description="Helical" evidence="2">
    <location>
        <begin position="6"/>
        <end position="25"/>
    </location>
</feature>
<reference evidence="3" key="2">
    <citation type="book" date="2002" name="BIOLOGY OF THE VIPERS" publisher="Biological Sciences Press" city="Traverse City, MI, USA">
        <title>Phylogeography of the Western Rattlesnake (Crotalus viridis) complex, with emphasis on the Colorado Plateau.</title>
        <editorList>
            <person name="Schuett G.W."/>
            <person name="Hoggren M."/>
            <person name="Douglas M.E."/>
            <person name="Greene H.W."/>
        </editorList>
        <authorList>
            <person name="Douglas M.E."/>
            <person name="Douglas M.R."/>
            <person name="Schuett G.W."/>
            <person name="Porras L.W."/>
            <person name="Holycross A.T."/>
        </authorList>
    </citation>
    <scope>NUCLEOTIDE SEQUENCE</scope>
</reference>
<evidence type="ECO:0000313" key="3">
    <source>
        <dbReference type="EMBL" id="AAL76960.1"/>
    </source>
</evidence>
<geneLocation type="mitochondrion" evidence="3"/>